<reference evidence="4" key="1">
    <citation type="journal article" date="2013" name="ChemBioChem">
        <title>Exploring Chemical Diversity of ?-Pyrone Antibiotics: Molecular Basis of Myxopyronin Biosynthesis.</title>
        <authorList>
            <person name="Sucipto H."/>
            <person name="Wenzel S.C."/>
            <person name="Muller R."/>
        </authorList>
    </citation>
    <scope>NUCLEOTIDE SEQUENCE</scope>
    <source>
        <strain evidence="4">Mx f50</strain>
    </source>
</reference>
<dbReference type="GO" id="GO:0004312">
    <property type="term" value="F:fatty acid synthase activity"/>
    <property type="evidence" value="ECO:0007669"/>
    <property type="project" value="TreeGrafter"/>
</dbReference>
<sequence length="326" mass="35435">MSAETVFLCGGQGSQFFGMGQPLHAEHPVFRAELRALDDVARELLGRSVVDAVYGAQRRVTEPLDDLLLSHPAILMVEVALARTLAAQGILPSFVVGASLGELAALVIAGAVSGEDALRACITQARSLLARCEEGGMVAILEDVSAFHREAWLHEGMWLAAVNFSRHFVVSGPSWRCEEIDRRCKEKGILCQRLPVRRAFHSPMIDAAEGDILRAMEAVPLGRLQVPVYSATQAGWIGEVSPRYFWQVLREPIRFLEALGTVEQLRPGTVVDLSPGGTLGTFLNHHGAGREGKRLACFPIMTPFRTDLAALAKLDAHQRGREASAV</sequence>
<evidence type="ECO:0000259" key="3">
    <source>
        <dbReference type="SMART" id="SM00827"/>
    </source>
</evidence>
<dbReference type="PANTHER" id="PTHR43775">
    <property type="entry name" value="FATTY ACID SYNTHASE"/>
    <property type="match status" value="1"/>
</dbReference>
<dbReference type="EMBL" id="KF356280">
    <property type="protein sequence ID" value="AGS77293.1"/>
    <property type="molecule type" value="Genomic_DNA"/>
</dbReference>
<keyword evidence="2" id="KW-0597">Phosphoprotein</keyword>
<name>T1SF50_MYXFU</name>
<accession>T1SF50</accession>
<dbReference type="Gene3D" id="3.40.366.10">
    <property type="entry name" value="Malonyl-Coenzyme A Acyl Carrier Protein, domain 2"/>
    <property type="match status" value="1"/>
</dbReference>
<proteinExistence type="predicted"/>
<keyword evidence="1" id="KW-0596">Phosphopantetheine</keyword>
<evidence type="ECO:0000313" key="4">
    <source>
        <dbReference type="EMBL" id="AGS77293.1"/>
    </source>
</evidence>
<keyword evidence="4" id="KW-0808">Transferase</keyword>
<dbReference type="InterPro" id="IPR016036">
    <property type="entry name" value="Malonyl_transacylase_ACP-bd"/>
</dbReference>
<dbReference type="InterPro" id="IPR001227">
    <property type="entry name" value="Ac_transferase_dom_sf"/>
</dbReference>
<dbReference type="Pfam" id="PF00698">
    <property type="entry name" value="Acyl_transf_1"/>
    <property type="match status" value="1"/>
</dbReference>
<evidence type="ECO:0000256" key="1">
    <source>
        <dbReference type="ARBA" id="ARBA00022450"/>
    </source>
</evidence>
<gene>
    <name evidence="4" type="primary">mxnM</name>
</gene>
<protein>
    <submittedName>
        <fullName evidence="4">Acyltransferase</fullName>
    </submittedName>
</protein>
<dbReference type="AlphaFoldDB" id="T1SF50"/>
<organism evidence="4">
    <name type="scientific">Myxococcus fulvus</name>
    <dbReference type="NCBI Taxonomy" id="33"/>
    <lineage>
        <taxon>Bacteria</taxon>
        <taxon>Pseudomonadati</taxon>
        <taxon>Myxococcota</taxon>
        <taxon>Myxococcia</taxon>
        <taxon>Myxococcales</taxon>
        <taxon>Cystobacterineae</taxon>
        <taxon>Myxococcaceae</taxon>
        <taxon>Myxococcus</taxon>
    </lineage>
</organism>
<dbReference type="InterPro" id="IPR050091">
    <property type="entry name" value="PKS_NRPS_Biosynth_Enz"/>
</dbReference>
<feature type="domain" description="Malonyl-CoA:ACP transacylase (MAT)" evidence="3">
    <location>
        <begin position="8"/>
        <end position="308"/>
    </location>
</feature>
<dbReference type="InterPro" id="IPR014043">
    <property type="entry name" value="Acyl_transferase_dom"/>
</dbReference>
<dbReference type="InterPro" id="IPR016035">
    <property type="entry name" value="Acyl_Trfase/lysoPLipase"/>
</dbReference>
<dbReference type="SMART" id="SM00827">
    <property type="entry name" value="PKS_AT"/>
    <property type="match status" value="1"/>
</dbReference>
<dbReference type="SUPFAM" id="SSF55048">
    <property type="entry name" value="Probable ACP-binding domain of malonyl-CoA ACP transacylase"/>
    <property type="match status" value="1"/>
</dbReference>
<evidence type="ECO:0000256" key="2">
    <source>
        <dbReference type="ARBA" id="ARBA00022553"/>
    </source>
</evidence>
<dbReference type="GO" id="GO:0006633">
    <property type="term" value="P:fatty acid biosynthetic process"/>
    <property type="evidence" value="ECO:0007669"/>
    <property type="project" value="TreeGrafter"/>
</dbReference>
<dbReference type="PANTHER" id="PTHR43775:SF37">
    <property type="entry name" value="SI:DKEY-61P9.11"/>
    <property type="match status" value="1"/>
</dbReference>
<dbReference type="SUPFAM" id="SSF52151">
    <property type="entry name" value="FabD/lysophospholipase-like"/>
    <property type="match status" value="1"/>
</dbReference>
<keyword evidence="4" id="KW-0012">Acyltransferase</keyword>